<evidence type="ECO:0000313" key="13">
    <source>
        <dbReference type="EMBL" id="HIU98843.1"/>
    </source>
</evidence>
<evidence type="ECO:0000256" key="5">
    <source>
        <dbReference type="ARBA" id="ARBA00022695"/>
    </source>
</evidence>
<dbReference type="Pfam" id="PF01467">
    <property type="entry name" value="CTP_transf_like"/>
    <property type="match status" value="1"/>
</dbReference>
<evidence type="ECO:0000256" key="2">
    <source>
        <dbReference type="ARBA" id="ARBA00005019"/>
    </source>
</evidence>
<keyword evidence="6 10" id="KW-0547">Nucleotide-binding</keyword>
<evidence type="ECO:0000256" key="3">
    <source>
        <dbReference type="ARBA" id="ARBA00022642"/>
    </source>
</evidence>
<dbReference type="GO" id="GO:0004515">
    <property type="term" value="F:nicotinate-nucleotide adenylyltransferase activity"/>
    <property type="evidence" value="ECO:0007669"/>
    <property type="project" value="UniProtKB-UniRule"/>
</dbReference>
<evidence type="ECO:0000256" key="7">
    <source>
        <dbReference type="ARBA" id="ARBA00022840"/>
    </source>
</evidence>
<evidence type="ECO:0000259" key="12">
    <source>
        <dbReference type="Pfam" id="PF01966"/>
    </source>
</evidence>
<comment type="pathway">
    <text evidence="2 10">Cofactor biosynthesis; NAD(+) biosynthesis; deamido-NAD(+) from nicotinate D-ribonucleotide: step 1/1.</text>
</comment>
<dbReference type="Gene3D" id="1.10.3210.10">
    <property type="entry name" value="Hypothetical protein af1432"/>
    <property type="match status" value="1"/>
</dbReference>
<reference evidence="13" key="1">
    <citation type="submission" date="2020-10" db="EMBL/GenBank/DDBJ databases">
        <authorList>
            <person name="Gilroy R."/>
        </authorList>
    </citation>
    <scope>NUCLEOTIDE SEQUENCE</scope>
    <source>
        <strain evidence="13">10406</strain>
    </source>
</reference>
<comment type="function">
    <text evidence="1 10">Catalyzes the reversible adenylation of nicotinate mononucleotide (NaMN) to nicotinic acid adenine dinucleotide (NaAD).</text>
</comment>
<dbReference type="EMBL" id="DVOE01000049">
    <property type="protein sequence ID" value="HIU98843.1"/>
    <property type="molecule type" value="Genomic_DNA"/>
</dbReference>
<evidence type="ECO:0000259" key="11">
    <source>
        <dbReference type="Pfam" id="PF01467"/>
    </source>
</evidence>
<dbReference type="CDD" id="cd02165">
    <property type="entry name" value="NMNAT"/>
    <property type="match status" value="1"/>
</dbReference>
<reference evidence="13" key="2">
    <citation type="journal article" date="2021" name="PeerJ">
        <title>Extensive microbial diversity within the chicken gut microbiome revealed by metagenomics and culture.</title>
        <authorList>
            <person name="Gilroy R."/>
            <person name="Ravi A."/>
            <person name="Getino M."/>
            <person name="Pursley I."/>
            <person name="Horton D.L."/>
            <person name="Alikhan N.F."/>
            <person name="Baker D."/>
            <person name="Gharbi K."/>
            <person name="Hall N."/>
            <person name="Watson M."/>
            <person name="Adriaenssens E.M."/>
            <person name="Foster-Nyarko E."/>
            <person name="Jarju S."/>
            <person name="Secka A."/>
            <person name="Antonio M."/>
            <person name="Oren A."/>
            <person name="Chaudhuri R.R."/>
            <person name="La Ragione R."/>
            <person name="Hildebrand F."/>
            <person name="Pallen M.J."/>
        </authorList>
    </citation>
    <scope>NUCLEOTIDE SEQUENCE</scope>
    <source>
        <strain evidence="13">10406</strain>
    </source>
</reference>
<keyword evidence="3 10" id="KW-0662">Pyridine nucleotide biosynthesis</keyword>
<evidence type="ECO:0000256" key="4">
    <source>
        <dbReference type="ARBA" id="ARBA00022679"/>
    </source>
</evidence>
<dbReference type="CDD" id="cd00077">
    <property type="entry name" value="HDc"/>
    <property type="match status" value="1"/>
</dbReference>
<keyword evidence="8 10" id="KW-0520">NAD</keyword>
<keyword evidence="4 10" id="KW-0808">Transferase</keyword>
<evidence type="ECO:0000313" key="14">
    <source>
        <dbReference type="Proteomes" id="UP000886857"/>
    </source>
</evidence>
<comment type="caution">
    <text evidence="13">The sequence shown here is derived from an EMBL/GenBank/DDBJ whole genome shotgun (WGS) entry which is preliminary data.</text>
</comment>
<dbReference type="HAMAP" id="MF_00244">
    <property type="entry name" value="NaMN_adenylyltr"/>
    <property type="match status" value="1"/>
</dbReference>
<dbReference type="InterPro" id="IPR005248">
    <property type="entry name" value="NadD/NMNAT"/>
</dbReference>
<dbReference type="PANTHER" id="PTHR39321:SF3">
    <property type="entry name" value="PHOSPHOPANTETHEINE ADENYLYLTRANSFERASE"/>
    <property type="match status" value="1"/>
</dbReference>
<dbReference type="SUPFAM" id="SSF109604">
    <property type="entry name" value="HD-domain/PDEase-like"/>
    <property type="match status" value="1"/>
</dbReference>
<comment type="catalytic activity">
    <reaction evidence="9 10">
        <text>nicotinate beta-D-ribonucleotide + ATP + H(+) = deamido-NAD(+) + diphosphate</text>
        <dbReference type="Rhea" id="RHEA:22860"/>
        <dbReference type="ChEBI" id="CHEBI:15378"/>
        <dbReference type="ChEBI" id="CHEBI:30616"/>
        <dbReference type="ChEBI" id="CHEBI:33019"/>
        <dbReference type="ChEBI" id="CHEBI:57502"/>
        <dbReference type="ChEBI" id="CHEBI:58437"/>
        <dbReference type="EC" id="2.7.7.18"/>
    </reaction>
</comment>
<keyword evidence="7 10" id="KW-0067">ATP-binding</keyword>
<dbReference type="InterPro" id="IPR004821">
    <property type="entry name" value="Cyt_trans-like"/>
</dbReference>
<dbReference type="GO" id="GO:0009435">
    <property type="term" value="P:NAD+ biosynthetic process"/>
    <property type="evidence" value="ECO:0007669"/>
    <property type="project" value="UniProtKB-UniRule"/>
</dbReference>
<evidence type="ECO:0000256" key="10">
    <source>
        <dbReference type="HAMAP-Rule" id="MF_00244"/>
    </source>
</evidence>
<organism evidence="13 14">
    <name type="scientific">Candidatus Limadaptatus stercoripullorum</name>
    <dbReference type="NCBI Taxonomy" id="2840846"/>
    <lineage>
        <taxon>Bacteria</taxon>
        <taxon>Bacillati</taxon>
        <taxon>Bacillota</taxon>
        <taxon>Clostridia</taxon>
        <taxon>Eubacteriales</taxon>
        <taxon>Candidatus Limadaptatus</taxon>
    </lineage>
</organism>
<dbReference type="AlphaFoldDB" id="A0A9D1N995"/>
<evidence type="ECO:0000256" key="8">
    <source>
        <dbReference type="ARBA" id="ARBA00023027"/>
    </source>
</evidence>
<dbReference type="GO" id="GO:0005524">
    <property type="term" value="F:ATP binding"/>
    <property type="evidence" value="ECO:0007669"/>
    <property type="project" value="UniProtKB-KW"/>
</dbReference>
<dbReference type="InterPro" id="IPR014729">
    <property type="entry name" value="Rossmann-like_a/b/a_fold"/>
</dbReference>
<evidence type="ECO:0000256" key="6">
    <source>
        <dbReference type="ARBA" id="ARBA00022741"/>
    </source>
</evidence>
<proteinExistence type="inferred from homology"/>
<accession>A0A9D1N995</accession>
<dbReference type="Pfam" id="PF01966">
    <property type="entry name" value="HD"/>
    <property type="match status" value="1"/>
</dbReference>
<dbReference type="Proteomes" id="UP000886857">
    <property type="component" value="Unassembled WGS sequence"/>
</dbReference>
<gene>
    <name evidence="10" type="primary">nadD</name>
    <name evidence="13" type="ORF">IAC73_03260</name>
</gene>
<protein>
    <recommendedName>
        <fullName evidence="10">Probable nicotinate-nucleotide adenylyltransferase</fullName>
        <ecNumber evidence="10">2.7.7.18</ecNumber>
    </recommendedName>
    <alternativeName>
        <fullName evidence="10">Deamido-NAD(+) diphosphorylase</fullName>
    </alternativeName>
    <alternativeName>
        <fullName evidence="10">Deamido-NAD(+) pyrophosphorylase</fullName>
    </alternativeName>
    <alternativeName>
        <fullName evidence="10">Nicotinate mononucleotide adenylyltransferase</fullName>
        <shortName evidence="10">NaMN adenylyltransferase</shortName>
    </alternativeName>
</protein>
<dbReference type="SUPFAM" id="SSF52374">
    <property type="entry name" value="Nucleotidylyl transferase"/>
    <property type="match status" value="1"/>
</dbReference>
<dbReference type="Gene3D" id="3.40.50.620">
    <property type="entry name" value="HUPs"/>
    <property type="match status" value="1"/>
</dbReference>
<dbReference type="PANTHER" id="PTHR39321">
    <property type="entry name" value="NICOTINATE-NUCLEOTIDE ADENYLYLTRANSFERASE-RELATED"/>
    <property type="match status" value="1"/>
</dbReference>
<dbReference type="InterPro" id="IPR006674">
    <property type="entry name" value="HD_domain"/>
</dbReference>
<feature type="domain" description="Cytidyltransferase-like" evidence="11">
    <location>
        <begin position="5"/>
        <end position="169"/>
    </location>
</feature>
<dbReference type="EC" id="2.7.7.18" evidence="10"/>
<feature type="domain" description="HD" evidence="12">
    <location>
        <begin position="214"/>
        <end position="320"/>
    </location>
</feature>
<sequence>MKTIIFGGAFDPPHNEHVMMLKAAIAATGATRAVVVPTYSPPHKSSAVLPFEVRERLCRAAFEGIDGVRVVVDDIERRRGGDNYSCLVLPILKKKYGDDTVFLMGGDSLRYLDTWRDPGAILAASPVLAVARVGFGEARATAEDIMRRLGGSITVIEPGEKGVSSARVRATLMLGEHCDDIPAEVGDMIRREGLMREMSETVKKVRESESDELYEHTRQVIFRALDLNSLHNLKCAFREVFLAALLHDNAKERKDASGYDIPKDSVGTPVQHQFLGAAMAEKDYGVTSPAVISAIACHTTAKPDMTTFEKLIYTADSTSYDRMYDPIPALREECDDDFEKGFRAVLRYTVDKLHSKGGAVYPLTEDAAKFYLDRGENETTE</sequence>
<name>A0A9D1N995_9FIRM</name>
<evidence type="ECO:0000256" key="1">
    <source>
        <dbReference type="ARBA" id="ARBA00002324"/>
    </source>
</evidence>
<dbReference type="InterPro" id="IPR003607">
    <property type="entry name" value="HD/PDEase_dom"/>
</dbReference>
<evidence type="ECO:0000256" key="9">
    <source>
        <dbReference type="ARBA" id="ARBA00048721"/>
    </source>
</evidence>
<comment type="similarity">
    <text evidence="10">Belongs to the NadD family.</text>
</comment>
<keyword evidence="5 10" id="KW-0548">Nucleotidyltransferase</keyword>